<reference evidence="2" key="1">
    <citation type="submission" date="2022-11" db="EMBL/GenBank/DDBJ databases">
        <authorList>
            <person name="Petersen C."/>
        </authorList>
    </citation>
    <scope>NUCLEOTIDE SEQUENCE</scope>
    <source>
        <strain evidence="2">IBT 29864</strain>
    </source>
</reference>
<dbReference type="PANTHER" id="PTHR37017">
    <property type="entry name" value="AB HYDROLASE-1 DOMAIN-CONTAINING PROTEIN-RELATED"/>
    <property type="match status" value="1"/>
</dbReference>
<proteinExistence type="predicted"/>
<dbReference type="EMBL" id="JAPZBS010000008">
    <property type="protein sequence ID" value="KAJ5364965.1"/>
    <property type="molecule type" value="Genomic_DNA"/>
</dbReference>
<dbReference type="AlphaFoldDB" id="A0A9W9RSS0"/>
<gene>
    <name evidence="2" type="ORF">N7496_010678</name>
</gene>
<evidence type="ECO:0000313" key="3">
    <source>
        <dbReference type="Proteomes" id="UP001147782"/>
    </source>
</evidence>
<organism evidence="2 3">
    <name type="scientific">Penicillium cataractarum</name>
    <dbReference type="NCBI Taxonomy" id="2100454"/>
    <lineage>
        <taxon>Eukaryota</taxon>
        <taxon>Fungi</taxon>
        <taxon>Dikarya</taxon>
        <taxon>Ascomycota</taxon>
        <taxon>Pezizomycotina</taxon>
        <taxon>Eurotiomycetes</taxon>
        <taxon>Eurotiomycetidae</taxon>
        <taxon>Eurotiales</taxon>
        <taxon>Aspergillaceae</taxon>
        <taxon>Penicillium</taxon>
    </lineage>
</organism>
<dbReference type="GO" id="GO:0017000">
    <property type="term" value="P:antibiotic biosynthetic process"/>
    <property type="evidence" value="ECO:0007669"/>
    <property type="project" value="UniProtKB-ARBA"/>
</dbReference>
<dbReference type="Proteomes" id="UP001147782">
    <property type="component" value="Unassembled WGS sequence"/>
</dbReference>
<dbReference type="InterPro" id="IPR052897">
    <property type="entry name" value="Sec-Metab_Biosynth_Hydrolase"/>
</dbReference>
<keyword evidence="3" id="KW-1185">Reference proteome</keyword>
<sequence>MTSSKPTILFIPGAWHLPDVFDDTRAVLAARGFHSVAVGLPAIGAEPPTKGLVDDTVAVHNEIERLSDEGNQIVVVAHSYGGMVGAGAVKGLGYTERQKAGKDGGVIMLVYMAAFVAKSGTSLLDMLGGKWLPWMKLDGDYCRAEAAPEICYNDPSPQDQEKWSSRTVHTSRAVFEDIVAHEPWHDLACMYLFCEDDKAIPLAVQESMASLLVEYSQFRCSSSYSPFLSMPDKVAEACELAAKIGREKCESRKL</sequence>
<evidence type="ECO:0000313" key="2">
    <source>
        <dbReference type="EMBL" id="KAJ5364965.1"/>
    </source>
</evidence>
<comment type="caution">
    <text evidence="2">The sequence shown here is derived from an EMBL/GenBank/DDBJ whole genome shotgun (WGS) entry which is preliminary data.</text>
</comment>
<dbReference type="OrthoDB" id="1263307at2759"/>
<dbReference type="GO" id="GO:0072330">
    <property type="term" value="P:monocarboxylic acid biosynthetic process"/>
    <property type="evidence" value="ECO:0007669"/>
    <property type="project" value="UniProtKB-ARBA"/>
</dbReference>
<reference evidence="2" key="2">
    <citation type="journal article" date="2023" name="IMA Fungus">
        <title>Comparative genomic study of the Penicillium genus elucidates a diverse pangenome and 15 lateral gene transfer events.</title>
        <authorList>
            <person name="Petersen C."/>
            <person name="Sorensen T."/>
            <person name="Nielsen M.R."/>
            <person name="Sondergaard T.E."/>
            <person name="Sorensen J.L."/>
            <person name="Fitzpatrick D.A."/>
            <person name="Frisvad J.C."/>
            <person name="Nielsen K.L."/>
        </authorList>
    </citation>
    <scope>NUCLEOTIDE SEQUENCE</scope>
    <source>
        <strain evidence="2">IBT 29864</strain>
    </source>
</reference>
<feature type="domain" description="AB hydrolase-1" evidence="1">
    <location>
        <begin position="8"/>
        <end position="237"/>
    </location>
</feature>
<evidence type="ECO:0000259" key="1">
    <source>
        <dbReference type="Pfam" id="PF12697"/>
    </source>
</evidence>
<dbReference type="InterPro" id="IPR029058">
    <property type="entry name" value="AB_hydrolase_fold"/>
</dbReference>
<dbReference type="Gene3D" id="3.40.50.1820">
    <property type="entry name" value="alpha/beta hydrolase"/>
    <property type="match status" value="1"/>
</dbReference>
<accession>A0A9W9RSS0</accession>
<dbReference type="Pfam" id="PF12697">
    <property type="entry name" value="Abhydrolase_6"/>
    <property type="match status" value="1"/>
</dbReference>
<protein>
    <recommendedName>
        <fullName evidence="1">AB hydrolase-1 domain-containing protein</fullName>
    </recommendedName>
</protein>
<dbReference type="GeneID" id="81442770"/>
<name>A0A9W9RSS0_9EURO</name>
<dbReference type="RefSeq" id="XP_056552591.1">
    <property type="nucleotide sequence ID" value="XM_056703591.1"/>
</dbReference>
<dbReference type="InterPro" id="IPR000073">
    <property type="entry name" value="AB_hydrolase_1"/>
</dbReference>
<dbReference type="SUPFAM" id="SSF53474">
    <property type="entry name" value="alpha/beta-Hydrolases"/>
    <property type="match status" value="1"/>
</dbReference>
<dbReference type="PANTHER" id="PTHR37017:SF11">
    <property type="entry name" value="ESTERASE_LIPASE_THIOESTERASE DOMAIN-CONTAINING PROTEIN"/>
    <property type="match status" value="1"/>
</dbReference>